<accession>A0AB39CJZ6</accession>
<keyword evidence="3 10" id="KW-1003">Cell membrane</keyword>
<name>A0AB39CJZ6_9BURK</name>
<feature type="compositionally biased region" description="Low complexity" evidence="11">
    <location>
        <begin position="114"/>
        <end position="127"/>
    </location>
</feature>
<keyword evidence="6 10" id="KW-0653">Protein transport</keyword>
<evidence type="ECO:0000256" key="6">
    <source>
        <dbReference type="ARBA" id="ARBA00022927"/>
    </source>
</evidence>
<keyword evidence="4" id="KW-0997">Cell inner membrane</keyword>
<dbReference type="PANTHER" id="PTHR33162">
    <property type="entry name" value="SEC-INDEPENDENT PROTEIN TRANSLOCASE PROTEIN TATA, CHLOROPLASTIC"/>
    <property type="match status" value="1"/>
</dbReference>
<dbReference type="RefSeq" id="WP_368643601.1">
    <property type="nucleotide sequence ID" value="NZ_CP158252.1"/>
</dbReference>
<dbReference type="HAMAP" id="MF_00237">
    <property type="entry name" value="TatB"/>
    <property type="match status" value="1"/>
</dbReference>
<keyword evidence="8 10" id="KW-0811">Translocation</keyword>
<dbReference type="PANTHER" id="PTHR33162:SF1">
    <property type="entry name" value="SEC-INDEPENDENT PROTEIN TRANSLOCASE PROTEIN TATA, CHLOROPLASTIC"/>
    <property type="match status" value="1"/>
</dbReference>
<evidence type="ECO:0000313" key="12">
    <source>
        <dbReference type="EMBL" id="XDJ42288.1"/>
    </source>
</evidence>
<dbReference type="PRINTS" id="PR01506">
    <property type="entry name" value="TATBPROTEIN"/>
</dbReference>
<feature type="compositionally biased region" description="Pro residues" evidence="11">
    <location>
        <begin position="128"/>
        <end position="155"/>
    </location>
</feature>
<dbReference type="EMBL" id="CP158252">
    <property type="protein sequence ID" value="XDJ42288.1"/>
    <property type="molecule type" value="Genomic_DNA"/>
</dbReference>
<evidence type="ECO:0000256" key="1">
    <source>
        <dbReference type="ARBA" id="ARBA00004167"/>
    </source>
</evidence>
<comment type="function">
    <text evidence="10">Part of the twin-arginine translocation (Tat) system that transports large folded proteins containing a characteristic twin-arginine motif in their signal peptide across membranes. Together with TatC, TatB is part of a receptor directly interacting with Tat signal peptides. TatB may form an oligomeric binding site that transiently accommodates folded Tat precursor proteins before their translocation.</text>
</comment>
<reference evidence="12" key="1">
    <citation type="submission" date="2024-05" db="EMBL/GenBank/DDBJ databases">
        <authorList>
            <person name="Luo Y.-C."/>
            <person name="Nicholds J."/>
            <person name="Mortimer T."/>
            <person name="Maboni G."/>
        </authorList>
    </citation>
    <scope>NUCLEOTIDE SEQUENCE</scope>
    <source>
        <strain evidence="12">153920</strain>
    </source>
</reference>
<comment type="similarity">
    <text evidence="10">Belongs to the TatB family.</text>
</comment>
<evidence type="ECO:0000256" key="8">
    <source>
        <dbReference type="ARBA" id="ARBA00023010"/>
    </source>
</evidence>
<dbReference type="GO" id="GO:0008320">
    <property type="term" value="F:protein transmembrane transporter activity"/>
    <property type="evidence" value="ECO:0007669"/>
    <property type="project" value="UniProtKB-UniRule"/>
</dbReference>
<keyword evidence="2 10" id="KW-0813">Transport</keyword>
<proteinExistence type="inferred from homology"/>
<keyword evidence="7 10" id="KW-1133">Transmembrane helix</keyword>
<keyword evidence="5 10" id="KW-0812">Transmembrane</keyword>
<dbReference type="GO" id="GO:0043953">
    <property type="term" value="P:protein transport by the Tat complex"/>
    <property type="evidence" value="ECO:0007669"/>
    <property type="project" value="UniProtKB-UniRule"/>
</dbReference>
<evidence type="ECO:0000256" key="3">
    <source>
        <dbReference type="ARBA" id="ARBA00022475"/>
    </source>
</evidence>
<keyword evidence="9 10" id="KW-0472">Membrane</keyword>
<gene>
    <name evidence="10 12" type="primary">tatB</name>
    <name evidence="12" type="ORF">ABRY99_01565</name>
</gene>
<protein>
    <recommendedName>
        <fullName evidence="10">Sec-independent protein translocase protein TatB</fullName>
    </recommendedName>
</protein>
<feature type="region of interest" description="Disordered" evidence="11">
    <location>
        <begin position="68"/>
        <end position="161"/>
    </location>
</feature>
<evidence type="ECO:0000256" key="2">
    <source>
        <dbReference type="ARBA" id="ARBA00022448"/>
    </source>
</evidence>
<dbReference type="InterPro" id="IPR003369">
    <property type="entry name" value="TatA/B/E"/>
</dbReference>
<evidence type="ECO:0000256" key="11">
    <source>
        <dbReference type="SAM" id="MobiDB-lite"/>
    </source>
</evidence>
<comment type="subcellular location">
    <subcellularLocation>
        <location evidence="10">Cell membrane</location>
        <topology evidence="10">Single-pass membrane protein</topology>
    </subcellularLocation>
    <subcellularLocation>
        <location evidence="1">Membrane</location>
        <topology evidence="1">Single-pass membrane protein</topology>
    </subcellularLocation>
</comment>
<evidence type="ECO:0000256" key="5">
    <source>
        <dbReference type="ARBA" id="ARBA00022692"/>
    </source>
</evidence>
<evidence type="ECO:0000256" key="4">
    <source>
        <dbReference type="ARBA" id="ARBA00022519"/>
    </source>
</evidence>
<sequence>MFDVSFSELMLIGVIALIVIGPERLPKVARTIGHLLGRAQRYVNEVKTDIQKEMDLKEIGDIRHQMEDAARSVQTSMTSSVDDLKAAVTQPTQALKDTLDQARQALDPLPSGTSAPAAADADADASAPPAPASIPPAPRPEPAAEPAPASRPAPASPESSH</sequence>
<comment type="subunit">
    <text evidence="10">The Tat system comprises two distinct complexes: a TatABC complex, containing multiple copies of TatA, TatB and TatC subunits, and a separate TatA complex, containing only TatA subunits. Substrates initially bind to the TatABC complex, which probably triggers association of the separate TatA complex to form the active translocon.</text>
</comment>
<dbReference type="NCBIfam" id="TIGR01410">
    <property type="entry name" value="tatB"/>
    <property type="match status" value="1"/>
</dbReference>
<dbReference type="InterPro" id="IPR018448">
    <property type="entry name" value="TatB"/>
</dbReference>
<dbReference type="Pfam" id="PF02416">
    <property type="entry name" value="TatA_B_E"/>
    <property type="match status" value="1"/>
</dbReference>
<dbReference type="Gene3D" id="1.20.5.3310">
    <property type="match status" value="1"/>
</dbReference>
<evidence type="ECO:0000256" key="7">
    <source>
        <dbReference type="ARBA" id="ARBA00022989"/>
    </source>
</evidence>
<organism evidence="12">
    <name type="scientific">Castellaniella ginsengisoli</name>
    <dbReference type="NCBI Taxonomy" id="546114"/>
    <lineage>
        <taxon>Bacteria</taxon>
        <taxon>Pseudomonadati</taxon>
        <taxon>Pseudomonadota</taxon>
        <taxon>Betaproteobacteria</taxon>
        <taxon>Burkholderiales</taxon>
        <taxon>Alcaligenaceae</taxon>
        <taxon>Castellaniella</taxon>
    </lineage>
</organism>
<feature type="compositionally biased region" description="Polar residues" evidence="11">
    <location>
        <begin position="72"/>
        <end position="81"/>
    </location>
</feature>
<evidence type="ECO:0000256" key="10">
    <source>
        <dbReference type="HAMAP-Rule" id="MF_00237"/>
    </source>
</evidence>
<evidence type="ECO:0000256" key="9">
    <source>
        <dbReference type="ARBA" id="ARBA00023136"/>
    </source>
</evidence>
<dbReference type="GO" id="GO:0033281">
    <property type="term" value="C:TAT protein transport complex"/>
    <property type="evidence" value="ECO:0007669"/>
    <property type="project" value="UniProtKB-UniRule"/>
</dbReference>
<dbReference type="AlphaFoldDB" id="A0AB39CJZ6"/>